<protein>
    <submittedName>
        <fullName evidence="3">Ureidoglycolate dehydrogenase</fullName>
    </submittedName>
</protein>
<dbReference type="InterPro" id="IPR017590">
    <property type="entry name" value="Ureidoglycolate_dehydrogenase"/>
</dbReference>
<dbReference type="AlphaFoldDB" id="A0A0F6AY13"/>
<dbReference type="BioCyc" id="SENT588858:STM14_RS03250-MONOMER"/>
<dbReference type="HOGENOM" id="CLU_040452_3_1_6"/>
<reference evidence="3 4" key="1">
    <citation type="journal article" date="2010" name="J. Bacteriol.">
        <title>Short-term signatures of evolutionary change in the Salmonella enterica serovar typhimurium 14028 genome.</title>
        <authorList>
            <person name="Jarvik T."/>
            <person name="Smillie C."/>
            <person name="Groisman E.A."/>
            <person name="Ochman H."/>
        </authorList>
    </citation>
    <scope>NUCLEOTIDE SEQUENCE [LARGE SCALE GENOMIC DNA]</scope>
    <source>
        <strain evidence="4">14028s / SGSC 2262</strain>
    </source>
</reference>
<keyword evidence="2" id="KW-0560">Oxidoreductase</keyword>
<dbReference type="Gene3D" id="1.10.1530.10">
    <property type="match status" value="1"/>
</dbReference>
<dbReference type="Proteomes" id="UP000002695">
    <property type="component" value="Chromosome"/>
</dbReference>
<dbReference type="RefSeq" id="WP_000703934.1">
    <property type="nucleotide sequence ID" value="NC_016856.1"/>
</dbReference>
<dbReference type="NCBIfam" id="TIGR03175">
    <property type="entry name" value="AllD"/>
    <property type="match status" value="1"/>
</dbReference>
<evidence type="ECO:0000313" key="4">
    <source>
        <dbReference type="Proteomes" id="UP000002695"/>
    </source>
</evidence>
<dbReference type="PANTHER" id="PTHR11091:SF0">
    <property type="entry name" value="MALATE DEHYDROGENASE"/>
    <property type="match status" value="1"/>
</dbReference>
<dbReference type="InterPro" id="IPR043143">
    <property type="entry name" value="Mal/L-sulf/L-lact_DH-like_NADP"/>
</dbReference>
<evidence type="ECO:0000256" key="2">
    <source>
        <dbReference type="ARBA" id="ARBA00023002"/>
    </source>
</evidence>
<dbReference type="InterPro" id="IPR043144">
    <property type="entry name" value="Mal/L-sulf/L-lact_DH-like_ah"/>
</dbReference>
<gene>
    <name evidence="3" type="primary">allD</name>
    <name evidence="3" type="ordered locus">STM14_0618</name>
</gene>
<dbReference type="InterPro" id="IPR036111">
    <property type="entry name" value="Mal/L-sulfo/L-lacto_DH-like_sf"/>
</dbReference>
<dbReference type="Gene3D" id="3.30.1370.60">
    <property type="entry name" value="Hypothetical oxidoreductase yiak, domain 2"/>
    <property type="match status" value="1"/>
</dbReference>
<dbReference type="Pfam" id="PF02615">
    <property type="entry name" value="Ldh_2"/>
    <property type="match status" value="1"/>
</dbReference>
<dbReference type="KEGG" id="seo:STM14_0618"/>
<keyword evidence="4" id="KW-1185">Reference proteome</keyword>
<dbReference type="SUPFAM" id="SSF89733">
    <property type="entry name" value="L-sulfolactate dehydrogenase-like"/>
    <property type="match status" value="1"/>
</dbReference>
<dbReference type="PANTHER" id="PTHR11091">
    <property type="entry name" value="OXIDOREDUCTASE-RELATED"/>
    <property type="match status" value="1"/>
</dbReference>
<dbReference type="EMBL" id="CP001363">
    <property type="protein sequence ID" value="ACY87135.1"/>
    <property type="molecule type" value="Genomic_DNA"/>
</dbReference>
<dbReference type="InterPro" id="IPR003767">
    <property type="entry name" value="Malate/L-lactate_DH-like"/>
</dbReference>
<evidence type="ECO:0000256" key="1">
    <source>
        <dbReference type="ARBA" id="ARBA00006056"/>
    </source>
</evidence>
<dbReference type="GO" id="GO:0016491">
    <property type="term" value="F:oxidoreductase activity"/>
    <property type="evidence" value="ECO:0007669"/>
    <property type="project" value="UniProtKB-KW"/>
</dbReference>
<dbReference type="NCBIfam" id="NF011599">
    <property type="entry name" value="PRK15025.1"/>
    <property type="match status" value="1"/>
</dbReference>
<organism evidence="3 4">
    <name type="scientific">Salmonella typhimurium (strain 14028s / SGSC 2262)</name>
    <dbReference type="NCBI Taxonomy" id="588858"/>
    <lineage>
        <taxon>Bacteria</taxon>
        <taxon>Pseudomonadati</taxon>
        <taxon>Pseudomonadota</taxon>
        <taxon>Gammaproteobacteria</taxon>
        <taxon>Enterobacterales</taxon>
        <taxon>Enterobacteriaceae</taxon>
        <taxon>Salmonella</taxon>
    </lineage>
</organism>
<proteinExistence type="inferred from homology"/>
<dbReference type="PATRIC" id="fig|588858.6.peg.691"/>
<evidence type="ECO:0000313" key="3">
    <source>
        <dbReference type="EMBL" id="ACY87135.1"/>
    </source>
</evidence>
<comment type="similarity">
    <text evidence="1">Belongs to the LDH2/MDH2 oxidoreductase family.</text>
</comment>
<name>A0A0F6AY13_SALT1</name>
<sequence>MKISRETLHQLIENKLYKAGLKREHAAIVADVLVYADARGIHSHGAVRVEYYAERISKGGTNREPTFRIENTGPCTAILHADNAAGQVAAKMGMEHAIEIAKKNGVAVVGISRMGHSGAISYFVRQAAREGLIGLSICQSDPMVVPFGGADIYYGTNPLAFAAPGEGDDIITFDMATTVQAWGKVLDARSRNESIPESWAVDKNGAPTHDPFAVNALLPAAGPKGYGLMMMIDILSGILLGLPFGRQVSSMYEDLHAGRNLGQLHLVINPAFFSSCELFRKHISQTMQELNAVKPAPGFKQVYYPGQDQDIKQKNADMNGIDIVDDIYQYLISDALYLKSYETKNPFAQ</sequence>
<accession>A0A0F6AY13</accession>